<feature type="non-terminal residue" evidence="1">
    <location>
        <position position="40"/>
    </location>
</feature>
<protein>
    <submittedName>
        <fullName evidence="1">Uncharacterized protein</fullName>
    </submittedName>
</protein>
<gene>
    <name evidence="1" type="ORF">DBR06_SOUSAS14910022</name>
</gene>
<evidence type="ECO:0000313" key="1">
    <source>
        <dbReference type="EMBL" id="TEA37574.1"/>
    </source>
</evidence>
<reference evidence="1 2" key="1">
    <citation type="journal article" date="2018" name="Genomics">
        <title>Molecular footprints of inshore aquatic adaptation in Indo-Pacific humpback dolphin (Sousa chinensis).</title>
        <authorList>
            <person name="Ming Y."/>
            <person name="Jian J."/>
            <person name="Yu F."/>
            <person name="Yu X."/>
            <person name="Wang J."/>
            <person name="Liu W."/>
        </authorList>
    </citation>
    <scope>NUCLEOTIDE SEQUENCE [LARGE SCALE GENOMIC DNA]</scope>
    <source>
        <strain evidence="1">MY-2018</strain>
        <tissue evidence="1">Skin</tissue>
    </source>
</reference>
<sequence length="40" mass="4257">FESITSTSPSQNVVVMAVPDVSKVFTGTVLESALAVFDPW</sequence>
<name>A0A484GP86_SOUCH</name>
<keyword evidence="2" id="KW-1185">Reference proteome</keyword>
<organism evidence="1 2">
    <name type="scientific">Sousa chinensis</name>
    <name type="common">Indo-pacific humpbacked dolphin</name>
    <name type="synonym">Steno chinensis</name>
    <dbReference type="NCBI Taxonomy" id="103600"/>
    <lineage>
        <taxon>Eukaryota</taxon>
        <taxon>Metazoa</taxon>
        <taxon>Chordata</taxon>
        <taxon>Craniata</taxon>
        <taxon>Vertebrata</taxon>
        <taxon>Euteleostomi</taxon>
        <taxon>Mammalia</taxon>
        <taxon>Eutheria</taxon>
        <taxon>Laurasiatheria</taxon>
        <taxon>Artiodactyla</taxon>
        <taxon>Whippomorpha</taxon>
        <taxon>Cetacea</taxon>
        <taxon>Odontoceti</taxon>
        <taxon>Delphinidae</taxon>
        <taxon>Sousa</taxon>
    </lineage>
</organism>
<feature type="non-terminal residue" evidence="1">
    <location>
        <position position="1"/>
    </location>
</feature>
<dbReference type="Proteomes" id="UP000295264">
    <property type="component" value="Unassembled WGS sequence"/>
</dbReference>
<dbReference type="AlphaFoldDB" id="A0A484GP86"/>
<proteinExistence type="predicted"/>
<accession>A0A484GP86</accession>
<comment type="caution">
    <text evidence="1">The sequence shown here is derived from an EMBL/GenBank/DDBJ whole genome shotgun (WGS) entry which is preliminary data.</text>
</comment>
<dbReference type="EMBL" id="QWLN02005263">
    <property type="protein sequence ID" value="TEA37574.1"/>
    <property type="molecule type" value="Genomic_DNA"/>
</dbReference>
<evidence type="ECO:0000313" key="2">
    <source>
        <dbReference type="Proteomes" id="UP000295264"/>
    </source>
</evidence>